<dbReference type="SUPFAM" id="SSF109604">
    <property type="entry name" value="HD-domain/PDEase-like"/>
    <property type="match status" value="1"/>
</dbReference>
<sequence length="219" mass="25156">MTSPILHRPTLYQAGKATLKSNFLAWIYRQRFIKRWNRMDNSVQTDVDLHSHCLNVSVVAHLLAEIDNRRFGRSHNAERIALLGIYHECAEGVSGDLPSPIKYASPTITREIKQMEDEIERTCARSLPMFLQPVFDNYIIQKNVDADAKRIIKAADDIVAWFKCKEEVEKSGNIDFTDALINLEEKVNEHSSNLPCVQWFLDNFESGYTKTIDKLMQPG</sequence>
<dbReference type="OrthoDB" id="9812744at2"/>
<comment type="caution">
    <text evidence="1">The sequence shown here is derived from an EMBL/GenBank/DDBJ whole genome shotgun (WGS) entry which is preliminary data.</text>
</comment>
<dbReference type="Pfam" id="PF12917">
    <property type="entry name" value="YfbR-like"/>
    <property type="match status" value="1"/>
</dbReference>
<keyword evidence="2" id="KW-1185">Reference proteome</keyword>
<name>A0A3N5Y3E4_9ALTE</name>
<reference evidence="1 2" key="1">
    <citation type="submission" date="2018-11" db="EMBL/GenBank/DDBJ databases">
        <authorList>
            <person name="Ye M.-Q."/>
            <person name="Du Z.-J."/>
        </authorList>
    </citation>
    <scope>NUCLEOTIDE SEQUENCE [LARGE SCALE GENOMIC DNA]</scope>
    <source>
        <strain evidence="1 2">U0105</strain>
    </source>
</reference>
<proteinExistence type="predicted"/>
<dbReference type="GO" id="GO:0002953">
    <property type="term" value="F:5'-deoxynucleotidase activity"/>
    <property type="evidence" value="ECO:0007669"/>
    <property type="project" value="UniProtKB-EC"/>
</dbReference>
<dbReference type="EC" id="3.1.3.89" evidence="1"/>
<dbReference type="EMBL" id="RPOK01000002">
    <property type="protein sequence ID" value="RPJ67316.1"/>
    <property type="molecule type" value="Genomic_DNA"/>
</dbReference>
<protein>
    <submittedName>
        <fullName evidence="1">5'-deoxynucleotidase</fullName>
        <ecNumber evidence="1">3.1.3.89</ecNumber>
    </submittedName>
</protein>
<evidence type="ECO:0000313" key="2">
    <source>
        <dbReference type="Proteomes" id="UP000275281"/>
    </source>
</evidence>
<organism evidence="1 2">
    <name type="scientific">Alteromonas sediminis</name>
    <dbReference type="NCBI Taxonomy" id="2259342"/>
    <lineage>
        <taxon>Bacteria</taxon>
        <taxon>Pseudomonadati</taxon>
        <taxon>Pseudomonadota</taxon>
        <taxon>Gammaproteobacteria</taxon>
        <taxon>Alteromonadales</taxon>
        <taxon>Alteromonadaceae</taxon>
        <taxon>Alteromonas/Salinimonas group</taxon>
        <taxon>Alteromonas</taxon>
    </lineage>
</organism>
<dbReference type="Proteomes" id="UP000275281">
    <property type="component" value="Unassembled WGS sequence"/>
</dbReference>
<dbReference type="NCBIfam" id="NF003009">
    <property type="entry name" value="PRK03826.1"/>
    <property type="match status" value="1"/>
</dbReference>
<keyword evidence="1" id="KW-0378">Hydrolase</keyword>
<accession>A0A3N5Y3E4</accession>
<evidence type="ECO:0000313" key="1">
    <source>
        <dbReference type="EMBL" id="RPJ67316.1"/>
    </source>
</evidence>
<dbReference type="Gene3D" id="1.10.3210.10">
    <property type="entry name" value="Hypothetical protein af1432"/>
    <property type="match status" value="1"/>
</dbReference>
<gene>
    <name evidence="1" type="ORF">DRW07_07225</name>
</gene>
<dbReference type="AlphaFoldDB" id="A0A3N5Y3E4"/>